<evidence type="ECO:0000259" key="1">
    <source>
        <dbReference type="SMART" id="SM00871"/>
    </source>
</evidence>
<dbReference type="InterPro" id="IPR029442">
    <property type="entry name" value="GyrI-like"/>
</dbReference>
<sequence length="157" mass="17214">MKTFIEELPAQPVVYMRRTGPYGEENRVLMQAMKAWLHDRGLWCAGGVLYAVAQDDPAVTPPKKCRYDVCYVTRSELADVAVRRGTLPAGRYLVCEIAHTAAAVGQFWGQVGTAAAAVGEQLDGSRPILERYPIALVEEGRCQFCLPVFARGPGDRG</sequence>
<dbReference type="PANTHER" id="PTHR40055:SF1">
    <property type="entry name" value="TRANSCRIPTIONAL REGULATOR YGIV-RELATED"/>
    <property type="match status" value="1"/>
</dbReference>
<gene>
    <name evidence="2" type="ORF">SAMEA3545359_01017</name>
</gene>
<dbReference type="AlphaFoldDB" id="A0A1C6HS23"/>
<dbReference type="InterPro" id="IPR011256">
    <property type="entry name" value="Reg_factor_effector_dom_sf"/>
</dbReference>
<protein>
    <submittedName>
        <fullName evidence="2">DNA gyrase inhibitor</fullName>
    </submittedName>
</protein>
<dbReference type="PANTHER" id="PTHR40055">
    <property type="entry name" value="TRANSCRIPTIONAL REGULATOR YGIV-RELATED"/>
    <property type="match status" value="1"/>
</dbReference>
<dbReference type="EMBL" id="FMHG01000001">
    <property type="protein sequence ID" value="SCJ60454.1"/>
    <property type="molecule type" value="Genomic_DNA"/>
</dbReference>
<dbReference type="SUPFAM" id="SSF55136">
    <property type="entry name" value="Probable bacterial effector-binding domain"/>
    <property type="match status" value="1"/>
</dbReference>
<dbReference type="Pfam" id="PF06445">
    <property type="entry name" value="GyrI-like"/>
    <property type="match status" value="1"/>
</dbReference>
<dbReference type="SMART" id="SM00871">
    <property type="entry name" value="AraC_E_bind"/>
    <property type="match status" value="1"/>
</dbReference>
<name>A0A1C6HS23_9FIRM</name>
<feature type="domain" description="AraC effector-binding" evidence="1">
    <location>
        <begin position="1"/>
        <end position="149"/>
    </location>
</feature>
<organism evidence="2">
    <name type="scientific">uncultured Anaerotruncus sp</name>
    <dbReference type="NCBI Taxonomy" id="905011"/>
    <lineage>
        <taxon>Bacteria</taxon>
        <taxon>Bacillati</taxon>
        <taxon>Bacillota</taxon>
        <taxon>Clostridia</taxon>
        <taxon>Eubacteriales</taxon>
        <taxon>Oscillospiraceae</taxon>
        <taxon>Anaerotruncus</taxon>
        <taxon>environmental samples</taxon>
    </lineage>
</organism>
<evidence type="ECO:0000313" key="2">
    <source>
        <dbReference type="EMBL" id="SCJ60454.1"/>
    </source>
</evidence>
<dbReference type="Gene3D" id="3.20.80.10">
    <property type="entry name" value="Regulatory factor, effector binding domain"/>
    <property type="match status" value="1"/>
</dbReference>
<accession>A0A1C6HS23</accession>
<proteinExistence type="predicted"/>
<reference evidence="2" key="1">
    <citation type="submission" date="2015-09" db="EMBL/GenBank/DDBJ databases">
        <authorList>
            <consortium name="Pathogen Informatics"/>
        </authorList>
    </citation>
    <scope>NUCLEOTIDE SEQUENCE</scope>
    <source>
        <strain evidence="2">2789STDY5834896</strain>
    </source>
</reference>
<dbReference type="InterPro" id="IPR050908">
    <property type="entry name" value="SmbC-like"/>
</dbReference>
<dbReference type="InterPro" id="IPR010499">
    <property type="entry name" value="AraC_E-bd"/>
</dbReference>